<dbReference type="GO" id="GO:0006412">
    <property type="term" value="P:translation"/>
    <property type="evidence" value="ECO:0007669"/>
    <property type="project" value="UniProtKB-UniRule"/>
</dbReference>
<evidence type="ECO:0000256" key="2">
    <source>
        <dbReference type="ARBA" id="ARBA00022771"/>
    </source>
</evidence>
<dbReference type="GO" id="GO:0008270">
    <property type="term" value="F:zinc ion binding"/>
    <property type="evidence" value="ECO:0007669"/>
    <property type="project" value="UniProtKB-UniRule"/>
</dbReference>
<name>A0A7C5QDI9_CALS0</name>
<reference evidence="5" key="1">
    <citation type="journal article" date="2020" name="mSystems">
        <title>Genome- and Community-Level Interaction Insights into Carbon Utilization and Element Cycling Functions of Hydrothermarchaeota in Hydrothermal Sediment.</title>
        <authorList>
            <person name="Zhou Z."/>
            <person name="Liu Y."/>
            <person name="Xu W."/>
            <person name="Pan J."/>
            <person name="Luo Z.H."/>
            <person name="Li M."/>
        </authorList>
    </citation>
    <scope>NUCLEOTIDE SEQUENCE [LARGE SCALE GENOMIC DNA]</scope>
    <source>
        <strain evidence="5">SpSt-1056</strain>
    </source>
</reference>
<keyword evidence="3" id="KW-0694">RNA-binding</keyword>
<dbReference type="GO" id="GO:1990904">
    <property type="term" value="C:ribonucleoprotein complex"/>
    <property type="evidence" value="ECO:0007669"/>
    <property type="project" value="UniProtKB-KW"/>
</dbReference>
<organism evidence="5">
    <name type="scientific">Caldiarchaeum subterraneum</name>
    <dbReference type="NCBI Taxonomy" id="311458"/>
    <lineage>
        <taxon>Archaea</taxon>
        <taxon>Nitrososphaerota</taxon>
        <taxon>Candidatus Caldarchaeales</taxon>
        <taxon>Candidatus Caldarchaeaceae</taxon>
        <taxon>Candidatus Caldarchaeum</taxon>
    </lineage>
</organism>
<comment type="function">
    <text evidence="3">Binds to the 23S rRNA.</text>
</comment>
<keyword evidence="3" id="KW-0699">rRNA-binding</keyword>
<dbReference type="InterPro" id="IPR055345">
    <property type="entry name" value="Ribosomal_eL24-rel_arc"/>
</dbReference>
<dbReference type="GO" id="GO:0003735">
    <property type="term" value="F:structural constituent of ribosome"/>
    <property type="evidence" value="ECO:0007669"/>
    <property type="project" value="InterPro"/>
</dbReference>
<feature type="binding site" evidence="3">
    <location>
        <position position="37"/>
    </location>
    <ligand>
        <name>Zn(2+)</name>
        <dbReference type="ChEBI" id="CHEBI:29105"/>
    </ligand>
</feature>
<keyword evidence="2 3" id="KW-0863">Zinc-finger</keyword>
<dbReference type="GO" id="GO:0019843">
    <property type="term" value="F:rRNA binding"/>
    <property type="evidence" value="ECO:0007669"/>
    <property type="project" value="UniProtKB-UniRule"/>
</dbReference>
<dbReference type="CDD" id="cd00472">
    <property type="entry name" value="Ribosomal_L24e_L24"/>
    <property type="match status" value="1"/>
</dbReference>
<dbReference type="SUPFAM" id="SSF57716">
    <property type="entry name" value="Glucocorticoid receptor-like (DNA-binding domain)"/>
    <property type="match status" value="1"/>
</dbReference>
<dbReference type="Gene3D" id="2.30.170.20">
    <property type="entry name" value="Ribosomal protein L24e"/>
    <property type="match status" value="1"/>
</dbReference>
<feature type="binding site" evidence="3">
    <location>
        <position position="10"/>
    </location>
    <ligand>
        <name>Zn(2+)</name>
        <dbReference type="ChEBI" id="CHEBI:29105"/>
    </ligand>
</feature>
<comment type="cofactor">
    <cofactor evidence="3">
        <name>Zn(2+)</name>
        <dbReference type="ChEBI" id="CHEBI:29105"/>
    </cofactor>
    <text evidence="3">Binds 1 zinc ion per subunit.</text>
</comment>
<dbReference type="HAMAP" id="MF_00773">
    <property type="entry name" value="Ribosomal_eL24"/>
    <property type="match status" value="1"/>
</dbReference>
<evidence type="ECO:0000259" key="4">
    <source>
        <dbReference type="SMART" id="SM00746"/>
    </source>
</evidence>
<dbReference type="NCBIfam" id="NF034186">
    <property type="entry name" value="PRK14891.1-1"/>
    <property type="match status" value="1"/>
</dbReference>
<dbReference type="SMART" id="SM00746">
    <property type="entry name" value="TRASH"/>
    <property type="match status" value="1"/>
</dbReference>
<accession>A0A7C5QDI9</accession>
<protein>
    <recommendedName>
        <fullName evidence="3">Large ribosomal subunit protein eL24</fullName>
    </recommendedName>
</protein>
<dbReference type="InterPro" id="IPR038630">
    <property type="entry name" value="L24e/L24_sf"/>
</dbReference>
<dbReference type="EMBL" id="DRWN01000013">
    <property type="protein sequence ID" value="HHK67812.1"/>
    <property type="molecule type" value="Genomic_DNA"/>
</dbReference>
<keyword evidence="3" id="KW-0687">Ribonucleoprotein</keyword>
<feature type="zinc finger region" description="C4-type" evidence="3">
    <location>
        <begin position="7"/>
        <end position="37"/>
    </location>
</feature>
<dbReference type="GO" id="GO:0005840">
    <property type="term" value="C:ribosome"/>
    <property type="evidence" value="ECO:0007669"/>
    <property type="project" value="UniProtKB-KW"/>
</dbReference>
<dbReference type="InterPro" id="IPR011017">
    <property type="entry name" value="TRASH_dom"/>
</dbReference>
<proteinExistence type="inferred from homology"/>
<comment type="subunit">
    <text evidence="3">Part of the 50S ribosomal subunit. Forms a cluster with proteins L3 and L14.</text>
</comment>
<feature type="binding site" evidence="3">
    <location>
        <position position="33"/>
    </location>
    <ligand>
        <name>Zn(2+)</name>
        <dbReference type="ChEBI" id="CHEBI:29105"/>
    </ligand>
</feature>
<keyword evidence="3" id="KW-0862">Zinc</keyword>
<comment type="similarity">
    <text evidence="1 3">Belongs to the eukaryotic ribosomal protein eL24 family.</text>
</comment>
<gene>
    <name evidence="3" type="primary">rpl24e</name>
    <name evidence="5" type="ORF">ENM11_01470</name>
</gene>
<evidence type="ECO:0000256" key="1">
    <source>
        <dbReference type="ARBA" id="ARBA00005647"/>
    </source>
</evidence>
<evidence type="ECO:0000313" key="5">
    <source>
        <dbReference type="EMBL" id="HHK67812.1"/>
    </source>
</evidence>
<comment type="caution">
    <text evidence="5">The sequence shown here is derived from an EMBL/GenBank/DDBJ whole genome shotgun (WGS) entry which is preliminary data.</text>
</comment>
<evidence type="ECO:0000256" key="3">
    <source>
        <dbReference type="HAMAP-Rule" id="MF_00773"/>
    </source>
</evidence>
<feature type="domain" description="TRASH" evidence="4">
    <location>
        <begin position="7"/>
        <end position="45"/>
    </location>
</feature>
<dbReference type="Pfam" id="PF01246">
    <property type="entry name" value="Ribosomal_L24e"/>
    <property type="match status" value="1"/>
</dbReference>
<feature type="binding site" evidence="3">
    <location>
        <position position="7"/>
    </location>
    <ligand>
        <name>Zn(2+)</name>
        <dbReference type="ChEBI" id="CHEBI:29105"/>
    </ligand>
</feature>
<dbReference type="InterPro" id="IPR000988">
    <property type="entry name" value="Ribosomal_eL24-rel_N"/>
</dbReference>
<keyword evidence="3" id="KW-0479">Metal-binding</keyword>
<keyword evidence="3 5" id="KW-0689">Ribosomal protein</keyword>
<sequence length="58" mass="7077">MVAEHRCSFCNREFIHGRGMLYVKNDGTLLWFCSRRCRTYMLEHRKDPRKLKWTKAAE</sequence>
<dbReference type="AlphaFoldDB" id="A0A7C5QDI9"/>